<dbReference type="EMBL" id="AILW01000004">
    <property type="protein sequence ID" value="EJF83442.1"/>
    <property type="molecule type" value="Genomic_DNA"/>
</dbReference>
<reference evidence="1 2" key="1">
    <citation type="submission" date="2012-03" db="EMBL/GenBank/DDBJ databases">
        <title>The Genome Sequence of Bartonella elizabethae Re6043vi.</title>
        <authorList>
            <consortium name="The Broad Institute Genome Sequencing Platform"/>
            <consortium name="The Broad Institute Genome Sequencing Center for Infectious Disease"/>
            <person name="Feldgarden M."/>
            <person name="Kirby J."/>
            <person name="Kosoy M."/>
            <person name="Birtles R."/>
            <person name="Probert W.S."/>
            <person name="Chiaraviglio L."/>
            <person name="Young S.K."/>
            <person name="Zeng Q."/>
            <person name="Gargeya S."/>
            <person name="Fitzgerald M."/>
            <person name="Haas B."/>
            <person name="Abouelleil A."/>
            <person name="Alvarado L."/>
            <person name="Arachchi H.M."/>
            <person name="Berlin A."/>
            <person name="Chapman S.B."/>
            <person name="Gearin G."/>
            <person name="Goldberg J."/>
            <person name="Griggs A."/>
            <person name="Gujja S."/>
            <person name="Hansen M."/>
            <person name="Heiman D."/>
            <person name="Howarth C."/>
            <person name="Larimer J."/>
            <person name="Lui A."/>
            <person name="MacDonald P.J.P."/>
            <person name="McCowen C."/>
            <person name="Montmayeur A."/>
            <person name="Murphy C."/>
            <person name="Neiman D."/>
            <person name="Pearson M."/>
            <person name="Priest M."/>
            <person name="Roberts A."/>
            <person name="Saif S."/>
            <person name="Shea T."/>
            <person name="Sisk P."/>
            <person name="Stolte C."/>
            <person name="Sykes S."/>
            <person name="Wortman J."/>
            <person name="Nusbaum C."/>
            <person name="Birren B."/>
        </authorList>
    </citation>
    <scope>NUCLEOTIDE SEQUENCE [LARGE SCALE GENOMIC DNA]</scope>
    <source>
        <strain evidence="1 2">Re6043vi</strain>
    </source>
</reference>
<gene>
    <name evidence="1" type="ORF">MCU_01127</name>
</gene>
<organism evidence="1 2">
    <name type="scientific">Bartonella elizabethae Re6043vi</name>
    <dbReference type="NCBI Taxonomy" id="1094554"/>
    <lineage>
        <taxon>Bacteria</taxon>
        <taxon>Pseudomonadati</taxon>
        <taxon>Pseudomonadota</taxon>
        <taxon>Alphaproteobacteria</taxon>
        <taxon>Hyphomicrobiales</taxon>
        <taxon>Bartonellaceae</taxon>
        <taxon>Bartonella</taxon>
    </lineage>
</organism>
<proteinExistence type="predicted"/>
<dbReference type="InterPro" id="IPR024074">
    <property type="entry name" value="AS_cat/multimer_dom_body"/>
</dbReference>
<comment type="caution">
    <text evidence="1">The sequence shown here is derived from an EMBL/GenBank/DDBJ whole genome shotgun (WGS) entry which is preliminary data.</text>
</comment>
<keyword evidence="2" id="KW-1185">Reference proteome</keyword>
<accession>A0ABP2QSV8</accession>
<evidence type="ECO:0000313" key="2">
    <source>
        <dbReference type="Proteomes" id="UP000008942"/>
    </source>
</evidence>
<sequence>MSFFIRRKDFRKSSTSLAPEDVHLCIFSLKDAHDQETRIILGFKKGNAILINGKNLLPAT</sequence>
<evidence type="ECO:0008006" key="3">
    <source>
        <dbReference type="Google" id="ProtNLM"/>
    </source>
</evidence>
<evidence type="ECO:0000313" key="1">
    <source>
        <dbReference type="EMBL" id="EJF83442.1"/>
    </source>
</evidence>
<dbReference type="SUPFAM" id="SSF69864">
    <property type="entry name" value="Argininosuccinate synthetase, C-terminal domain"/>
    <property type="match status" value="1"/>
</dbReference>
<dbReference type="Proteomes" id="UP000008942">
    <property type="component" value="Unassembled WGS sequence"/>
</dbReference>
<name>A0ABP2QSV8_BAREL</name>
<protein>
    <recommendedName>
        <fullName evidence="3">FHA domain-containing protein</fullName>
    </recommendedName>
</protein>